<evidence type="ECO:0000256" key="1">
    <source>
        <dbReference type="ARBA" id="ARBA00004651"/>
    </source>
</evidence>
<dbReference type="PIRSF" id="PIRSF005419">
    <property type="entry name" value="FlhA"/>
    <property type="match status" value="1"/>
</dbReference>
<evidence type="ECO:0000256" key="3">
    <source>
        <dbReference type="ARBA" id="ARBA00022475"/>
    </source>
</evidence>
<evidence type="ECO:0000313" key="9">
    <source>
        <dbReference type="Proteomes" id="UP000279994"/>
    </source>
</evidence>
<dbReference type="Proteomes" id="UP000279994">
    <property type="component" value="Unassembled WGS sequence"/>
</dbReference>
<evidence type="ECO:0000256" key="4">
    <source>
        <dbReference type="ARBA" id="ARBA00022692"/>
    </source>
</evidence>
<dbReference type="Gene3D" id="3.40.30.60">
    <property type="entry name" value="FHIPEP family, domain 1"/>
    <property type="match status" value="1"/>
</dbReference>
<keyword evidence="5 7" id="KW-1133">Transmembrane helix</keyword>
<comment type="similarity">
    <text evidence="2 7">Belongs to the FHIPEP (flagella/HR/invasion proteins export pore) family.</text>
</comment>
<dbReference type="InterPro" id="IPR006301">
    <property type="entry name" value="FlhA"/>
</dbReference>
<dbReference type="RefSeq" id="WP_123224084.1">
    <property type="nucleotide sequence ID" value="NZ_RJSF01000043.1"/>
</dbReference>
<feature type="transmembrane region" description="Helical" evidence="7">
    <location>
        <begin position="270"/>
        <end position="288"/>
    </location>
</feature>
<keyword evidence="7" id="KW-1006">Bacterial flagellum protein export</keyword>
<evidence type="ECO:0000256" key="5">
    <source>
        <dbReference type="ARBA" id="ARBA00022989"/>
    </source>
</evidence>
<dbReference type="PANTHER" id="PTHR30161:SF1">
    <property type="entry name" value="FLAGELLAR BIOSYNTHESIS PROTEIN FLHA-RELATED"/>
    <property type="match status" value="1"/>
</dbReference>
<feature type="transmembrane region" description="Helical" evidence="7">
    <location>
        <begin position="7"/>
        <end position="25"/>
    </location>
</feature>
<proteinExistence type="inferred from homology"/>
<comment type="caution">
    <text evidence="8">The sequence shown here is derived from an EMBL/GenBank/DDBJ whole genome shotgun (WGS) entry which is preliminary data.</text>
</comment>
<accession>A0A3N0GM14</accession>
<dbReference type="PANTHER" id="PTHR30161">
    <property type="entry name" value="FLAGELLAR EXPORT PROTEIN, MEMBRANE FLHA SUBUNIT-RELATED"/>
    <property type="match status" value="1"/>
</dbReference>
<dbReference type="GO" id="GO:0009306">
    <property type="term" value="P:protein secretion"/>
    <property type="evidence" value="ECO:0007669"/>
    <property type="project" value="InterPro"/>
</dbReference>
<dbReference type="Gene3D" id="1.10.8.540">
    <property type="entry name" value="FHIPEP family, domain 3"/>
    <property type="match status" value="1"/>
</dbReference>
<feature type="transmembrane region" description="Helical" evidence="7">
    <location>
        <begin position="189"/>
        <end position="210"/>
    </location>
</feature>
<feature type="transmembrane region" description="Helical" evidence="7">
    <location>
        <begin position="230"/>
        <end position="249"/>
    </location>
</feature>
<dbReference type="InterPro" id="IPR042193">
    <property type="entry name" value="FHIPEP_3"/>
</dbReference>
<keyword evidence="8" id="KW-0966">Cell projection</keyword>
<evidence type="ECO:0000256" key="7">
    <source>
        <dbReference type="RuleBase" id="RU364093"/>
    </source>
</evidence>
<evidence type="ECO:0000256" key="2">
    <source>
        <dbReference type="ARBA" id="ARBA00008835"/>
    </source>
</evidence>
<feature type="transmembrane region" description="Helical" evidence="7">
    <location>
        <begin position="57"/>
        <end position="77"/>
    </location>
</feature>
<reference evidence="8 9" key="1">
    <citation type="submission" date="2018-11" db="EMBL/GenBank/DDBJ databases">
        <authorList>
            <person name="Li F."/>
        </authorList>
    </citation>
    <scope>NUCLEOTIDE SEQUENCE [LARGE SCALE GENOMIC DNA]</scope>
    <source>
        <strain evidence="8 9">Gsoil 818</strain>
    </source>
</reference>
<dbReference type="InterPro" id="IPR001712">
    <property type="entry name" value="T3SS_FHIPEP"/>
</dbReference>
<dbReference type="InterPro" id="IPR042196">
    <property type="entry name" value="FHIPEP_4"/>
</dbReference>
<evidence type="ECO:0000313" key="8">
    <source>
        <dbReference type="EMBL" id="RNM13110.1"/>
    </source>
</evidence>
<dbReference type="Gene3D" id="3.40.50.12790">
    <property type="entry name" value="FHIPEP family, domain 4"/>
    <property type="match status" value="1"/>
</dbReference>
<dbReference type="GO" id="GO:0005886">
    <property type="term" value="C:plasma membrane"/>
    <property type="evidence" value="ECO:0007669"/>
    <property type="project" value="UniProtKB-SubCell"/>
</dbReference>
<dbReference type="GO" id="GO:0044780">
    <property type="term" value="P:bacterial-type flagellum assembly"/>
    <property type="evidence" value="ECO:0007669"/>
    <property type="project" value="InterPro"/>
</dbReference>
<comment type="subcellular location">
    <subcellularLocation>
        <location evidence="1 7">Cell membrane</location>
        <topology evidence="1 7">Multi-pass membrane protein</topology>
    </subcellularLocation>
</comment>
<dbReference type="PRINTS" id="PR00949">
    <property type="entry name" value="TYPE3IMAPROT"/>
</dbReference>
<dbReference type="Pfam" id="PF00771">
    <property type="entry name" value="FHIPEP"/>
    <property type="match status" value="1"/>
</dbReference>
<gene>
    <name evidence="7 8" type="primary">flhA</name>
    <name evidence="8" type="ORF">EFL26_16945</name>
</gene>
<protein>
    <recommendedName>
        <fullName evidence="7">Flagellar biosynthesis protein FlhA</fullName>
    </recommendedName>
</protein>
<feature type="transmembrane region" description="Helical" evidence="7">
    <location>
        <begin position="31"/>
        <end position="50"/>
    </location>
</feature>
<keyword evidence="7" id="KW-0813">Transport</keyword>
<dbReference type="PROSITE" id="PS00994">
    <property type="entry name" value="FHIPEP"/>
    <property type="match status" value="1"/>
</dbReference>
<keyword evidence="8" id="KW-0282">Flagellum</keyword>
<dbReference type="OrthoDB" id="9759185at2"/>
<dbReference type="AlphaFoldDB" id="A0A3N0GM14"/>
<keyword evidence="7" id="KW-1005">Bacterial flagellum biogenesis</keyword>
<name>A0A3N0GM14_9ACTN</name>
<dbReference type="InterPro" id="IPR025505">
    <property type="entry name" value="FHIPEP_CS"/>
</dbReference>
<feature type="transmembrane region" description="Helical" evidence="7">
    <location>
        <begin position="97"/>
        <end position="120"/>
    </location>
</feature>
<sequence length="678" mass="71973">MKRATQLGVPVGIVFIVVMLVVPLPAILLDLFIALNITGALLILLTAMFIHRPLDFAAFPAVILVMTLFRLALNVSATRLVLLHGYAGKVIDTFGHFVVGGSLLVGLIVFAILLVIQFVVITNGAGRVAEVGARFTLDAMPGKQMAIDADLNSGLIDEEEARRRRREVHAEADFYGAMDGASKFVKGDAIAAIVITLVNLVGGFGVGVAQKHMPFGDAVSTYSLLSIGDGLVSQIPALLLSVATGLIVTRSTGEEDMGSDILRQMTSNRVPMRVAGFAALALCLIPGLPKIPFIIAGGIVLLASTRVADEVEPELSEAAALALPSPDSPEILAAEIRVDPLGLELSADIIDLVDPSAGGDLLDRVKALRRKVASDIGIVVPPVRTRDNLDLPLRTYAIKLFGIEVARGEAPPGTVLAIGDFLGSLPGQPTREPVFGLEAKWIPAELRNQAEMGGATVVDRASVITTHLAEVVTTHAARLLGREDVRMLTDVVKRTHPVVVDELTPAALSLGEVQRVLQSLLDEGVSVRDLVRIYEALSLRAAVTKDLDSLVDAARQALGPAIVAPYVADGAIHVMSLDPQLEQRMLEDLRPTEHGTVIALDPELGQSVLHQVSGLLTSAENSGHHPVLVCSPQIRSALRRLLRPSFHQLPVLSYQELVGAATVRSVGVVSPDRMAVTA</sequence>
<comment type="function">
    <text evidence="7">Required for formation of the rod structure of the flagellar apparatus. Together with FliI and FliH, may constitute the export apparatus of flagellin.</text>
</comment>
<keyword evidence="6 7" id="KW-0472">Membrane</keyword>
<keyword evidence="3 7" id="KW-1003">Cell membrane</keyword>
<dbReference type="InterPro" id="IPR042194">
    <property type="entry name" value="FHIPEP_1"/>
</dbReference>
<keyword evidence="9" id="KW-1185">Reference proteome</keyword>
<keyword evidence="4 7" id="KW-0812">Transmembrane</keyword>
<dbReference type="NCBIfam" id="TIGR01398">
    <property type="entry name" value="FlhA"/>
    <property type="match status" value="1"/>
</dbReference>
<evidence type="ECO:0000256" key="6">
    <source>
        <dbReference type="ARBA" id="ARBA00023136"/>
    </source>
</evidence>
<dbReference type="EMBL" id="RJSF01000043">
    <property type="protein sequence ID" value="RNM13110.1"/>
    <property type="molecule type" value="Genomic_DNA"/>
</dbReference>
<keyword evidence="7" id="KW-0653">Protein transport</keyword>
<keyword evidence="8" id="KW-0969">Cilium</keyword>
<organism evidence="8 9">
    <name type="scientific">Nocardioides pocheonensis</name>
    <dbReference type="NCBI Taxonomy" id="661485"/>
    <lineage>
        <taxon>Bacteria</taxon>
        <taxon>Bacillati</taxon>
        <taxon>Actinomycetota</taxon>
        <taxon>Actinomycetes</taxon>
        <taxon>Propionibacteriales</taxon>
        <taxon>Nocardioidaceae</taxon>
        <taxon>Nocardioides</taxon>
    </lineage>
</organism>